<protein>
    <submittedName>
        <fullName evidence="3">ATPase</fullName>
    </submittedName>
</protein>
<evidence type="ECO:0000259" key="2">
    <source>
        <dbReference type="Pfam" id="PF08327"/>
    </source>
</evidence>
<accession>A0A7D8AAJ5</accession>
<reference evidence="3 4" key="1">
    <citation type="journal article" date="2020" name="Front. Microbiol.">
        <title>Design of Bacterial Strain-Specific qPCR Assays Using NGS Data and Publicly Available Resources and Its Application to Track Biocontrol Strains.</title>
        <authorList>
            <person name="Hernandez I."/>
            <person name="Sant C."/>
            <person name="Martinez R."/>
            <person name="Fernandez C."/>
        </authorList>
    </citation>
    <scope>NUCLEOTIDE SEQUENCE [LARGE SCALE GENOMIC DNA]</scope>
    <source>
        <strain evidence="3 4">B24</strain>
    </source>
</reference>
<dbReference type="Pfam" id="PF08327">
    <property type="entry name" value="AHSA1"/>
    <property type="match status" value="2"/>
</dbReference>
<gene>
    <name evidence="3" type="ORF">FVO59_06670</name>
</gene>
<dbReference type="InterPro" id="IPR013538">
    <property type="entry name" value="ASHA1/2-like_C"/>
</dbReference>
<organism evidence="3 4">
    <name type="scientific">Microbacterium esteraromaticum</name>
    <dbReference type="NCBI Taxonomy" id="57043"/>
    <lineage>
        <taxon>Bacteria</taxon>
        <taxon>Bacillati</taxon>
        <taxon>Actinomycetota</taxon>
        <taxon>Actinomycetes</taxon>
        <taxon>Micrococcales</taxon>
        <taxon>Microbacteriaceae</taxon>
        <taxon>Microbacterium</taxon>
    </lineage>
</organism>
<evidence type="ECO:0000256" key="1">
    <source>
        <dbReference type="ARBA" id="ARBA00006817"/>
    </source>
</evidence>
<dbReference type="AlphaFoldDB" id="A0A7D8AAJ5"/>
<dbReference type="SUPFAM" id="SSF55961">
    <property type="entry name" value="Bet v1-like"/>
    <property type="match status" value="2"/>
</dbReference>
<comment type="similarity">
    <text evidence="1">Belongs to the AHA1 family.</text>
</comment>
<dbReference type="CDD" id="cd07814">
    <property type="entry name" value="SRPBCC_CalC_Aha1-like"/>
    <property type="match status" value="1"/>
</dbReference>
<name>A0A7D8AAJ5_9MICO</name>
<sequence>MPVTDIITDHENLTMTVVADLAAPIERVWGVYADPEQLGRFWGPPGWPATFTSWNHEVGGRATYTMHGPRGEKSSGYWEFLAIEQPHRFEVLDGFSDEQGNPNEDFPAMRMEFTFESTPDGTRMRNTSHFVSLEALEQIVAMGAVEGTRMAMAQLDAVLQDLRDYAQGKGTEVELLDDTHVRITRLVEGSRDLVWRAHTEPELIKRWMLGPDGWEMTVCEVGLKAGDRYRNEWAPVGDTEGEPFGFEGEVLLVDAPRRAVQLERMSGTEGPDVLNDVNLYEEDGATLITVLMEFPDKETRDMILATGMADGMEASYQRLEGSVLTV</sequence>
<dbReference type="EMBL" id="CP043732">
    <property type="protein sequence ID" value="QMU96941.1"/>
    <property type="molecule type" value="Genomic_DNA"/>
</dbReference>
<dbReference type="Proteomes" id="UP000515708">
    <property type="component" value="Chromosome"/>
</dbReference>
<feature type="domain" description="Activator of Hsp90 ATPase homologue 1/2-like C-terminal" evidence="2">
    <location>
        <begin position="22"/>
        <end position="159"/>
    </location>
</feature>
<dbReference type="InterPro" id="IPR023393">
    <property type="entry name" value="START-like_dom_sf"/>
</dbReference>
<proteinExistence type="inferred from homology"/>
<dbReference type="Gene3D" id="3.30.530.20">
    <property type="match status" value="2"/>
</dbReference>
<evidence type="ECO:0000313" key="3">
    <source>
        <dbReference type="EMBL" id="QMU96941.1"/>
    </source>
</evidence>
<dbReference type="RefSeq" id="WP_182255914.1">
    <property type="nucleotide sequence ID" value="NZ_CP043732.1"/>
</dbReference>
<evidence type="ECO:0000313" key="4">
    <source>
        <dbReference type="Proteomes" id="UP000515708"/>
    </source>
</evidence>
<feature type="domain" description="Activator of Hsp90 ATPase homologue 1/2-like C-terminal" evidence="2">
    <location>
        <begin position="190"/>
        <end position="320"/>
    </location>
</feature>